<organism evidence="2 3">
    <name type="scientific">Cuscuta europaea</name>
    <name type="common">European dodder</name>
    <dbReference type="NCBI Taxonomy" id="41803"/>
    <lineage>
        <taxon>Eukaryota</taxon>
        <taxon>Viridiplantae</taxon>
        <taxon>Streptophyta</taxon>
        <taxon>Embryophyta</taxon>
        <taxon>Tracheophyta</taxon>
        <taxon>Spermatophyta</taxon>
        <taxon>Magnoliopsida</taxon>
        <taxon>eudicotyledons</taxon>
        <taxon>Gunneridae</taxon>
        <taxon>Pentapetalae</taxon>
        <taxon>asterids</taxon>
        <taxon>lamiids</taxon>
        <taxon>Solanales</taxon>
        <taxon>Convolvulaceae</taxon>
        <taxon>Cuscuteae</taxon>
        <taxon>Cuscuta</taxon>
        <taxon>Cuscuta subgen. Cuscuta</taxon>
    </lineage>
</organism>
<proteinExistence type="predicted"/>
<gene>
    <name evidence="2" type="ORF">CEURO_LOCUS9544</name>
</gene>
<evidence type="ECO:0000313" key="2">
    <source>
        <dbReference type="EMBL" id="CAH9086272.1"/>
    </source>
</evidence>
<evidence type="ECO:0000256" key="1">
    <source>
        <dbReference type="SAM" id="Phobius"/>
    </source>
</evidence>
<evidence type="ECO:0000313" key="3">
    <source>
        <dbReference type="Proteomes" id="UP001152484"/>
    </source>
</evidence>
<protein>
    <recommendedName>
        <fullName evidence="4">Transmembrane protein</fullName>
    </recommendedName>
</protein>
<dbReference type="Proteomes" id="UP001152484">
    <property type="component" value="Unassembled WGS sequence"/>
</dbReference>
<name>A0A9P1E886_CUSEU</name>
<dbReference type="AlphaFoldDB" id="A0A9P1E886"/>
<reference evidence="2" key="1">
    <citation type="submission" date="2022-07" db="EMBL/GenBank/DDBJ databases">
        <authorList>
            <person name="Macas J."/>
            <person name="Novak P."/>
            <person name="Neumann P."/>
        </authorList>
    </citation>
    <scope>NUCLEOTIDE SEQUENCE</scope>
</reference>
<keyword evidence="1" id="KW-1133">Transmembrane helix</keyword>
<keyword evidence="1" id="KW-0812">Transmembrane</keyword>
<dbReference type="EMBL" id="CAMAPE010000019">
    <property type="protein sequence ID" value="CAH9086272.1"/>
    <property type="molecule type" value="Genomic_DNA"/>
</dbReference>
<evidence type="ECO:0008006" key="4">
    <source>
        <dbReference type="Google" id="ProtNLM"/>
    </source>
</evidence>
<sequence length="144" mass="16609">MMEEESEEIMIRPPLELPPWRNCAARVWKIVLLFLSWDFKSFLCYNFYFIIFMSNNKGGRLMFWFVLSFVFGGNQADSGANSLEALTFSAISLALFGVDYYKEVRGPMDLWLLLVRGRLVSNDFYIDCNSPGCIVSQLNTESLN</sequence>
<feature type="transmembrane region" description="Helical" evidence="1">
    <location>
        <begin position="27"/>
        <end position="49"/>
    </location>
</feature>
<comment type="caution">
    <text evidence="2">The sequence shown here is derived from an EMBL/GenBank/DDBJ whole genome shotgun (WGS) entry which is preliminary data.</text>
</comment>
<accession>A0A9P1E886</accession>
<keyword evidence="3" id="KW-1185">Reference proteome</keyword>
<keyword evidence="1" id="KW-0472">Membrane</keyword>